<protein>
    <submittedName>
        <fullName evidence="3">Uncharacterized protein</fullName>
    </submittedName>
</protein>
<feature type="region of interest" description="Disordered" evidence="1">
    <location>
        <begin position="248"/>
        <end position="284"/>
    </location>
</feature>
<evidence type="ECO:0000313" key="3">
    <source>
        <dbReference type="EMBL" id="MDK9580237.1"/>
    </source>
</evidence>
<evidence type="ECO:0000256" key="2">
    <source>
        <dbReference type="SAM" id="SignalP"/>
    </source>
</evidence>
<reference evidence="3 4" key="1">
    <citation type="submission" date="2023-06" db="EMBL/GenBank/DDBJ databases">
        <title>Antibody response to the Sneathia vaginalis cytopathogenic toxin A during pregnancy.</title>
        <authorList>
            <person name="Mccoy Z.T."/>
            <person name="Serrano M.G."/>
            <person name="Spaine K."/>
            <person name="Edwards D.J."/>
            <person name="Buck G.A."/>
            <person name="Jefferson K."/>
        </authorList>
    </citation>
    <scope>NUCLEOTIDE SEQUENCE [LARGE SCALE GENOMIC DNA]</scope>
    <source>
        <strain evidence="3 4">CCUG 42621</strain>
    </source>
</reference>
<comment type="caution">
    <text evidence="3">The sequence shown here is derived from an EMBL/GenBank/DDBJ whole genome shotgun (WGS) entry which is preliminary data.</text>
</comment>
<keyword evidence="4" id="KW-1185">Reference proteome</keyword>
<accession>A0ABT7HI97</accession>
<dbReference type="Proteomes" id="UP001225134">
    <property type="component" value="Unassembled WGS sequence"/>
</dbReference>
<evidence type="ECO:0000313" key="4">
    <source>
        <dbReference type="Proteomes" id="UP001225134"/>
    </source>
</evidence>
<evidence type="ECO:0000256" key="1">
    <source>
        <dbReference type="SAM" id="MobiDB-lite"/>
    </source>
</evidence>
<proteinExistence type="predicted"/>
<gene>
    <name evidence="3" type="ORF">QQA45_01720</name>
</gene>
<organism evidence="3 4">
    <name type="scientific">Sneathia sanguinegens</name>
    <dbReference type="NCBI Taxonomy" id="40543"/>
    <lineage>
        <taxon>Bacteria</taxon>
        <taxon>Fusobacteriati</taxon>
        <taxon>Fusobacteriota</taxon>
        <taxon>Fusobacteriia</taxon>
        <taxon>Fusobacteriales</taxon>
        <taxon>Leptotrichiaceae</taxon>
        <taxon>Sneathia</taxon>
    </lineage>
</organism>
<dbReference type="EMBL" id="JASSPP010000002">
    <property type="protein sequence ID" value="MDK9580237.1"/>
    <property type="molecule type" value="Genomic_DNA"/>
</dbReference>
<feature type="signal peptide" evidence="2">
    <location>
        <begin position="1"/>
        <end position="18"/>
    </location>
</feature>
<sequence>MMKKTMILSIFIASTLYASTEGMVEAFNINEYNINTNTFKSKKNGINAEFGAAGFRIGTNLVAKNNFKEFKSSTAYVQYTTPRYMGVNARIRGKYSFETQLELNTKLSYMPKNDLEISLESTINPTVNGKDLKYKNILTEKSESIDYKAISHAYKLETKYKNENVEFIADLLFQHIYSKHTEEKTDKIKQLEDRIKMLEKVVPLLEKKKELSDKVTELENKLKIANNASQAKKDIDDKINKINAEYEKQKQDQASQVNEIKQKLQQAENEKKKKKLNKNKQNKN</sequence>
<feature type="chain" id="PRO_5047020562" evidence="2">
    <location>
        <begin position="19"/>
        <end position="284"/>
    </location>
</feature>
<keyword evidence="2" id="KW-0732">Signal</keyword>
<name>A0ABT7HI97_9FUSO</name>
<feature type="compositionally biased region" description="Basic residues" evidence="1">
    <location>
        <begin position="272"/>
        <end position="284"/>
    </location>
</feature>